<sequence length="228" mass="25217">MISFKVELVLKKAAELLSRGKVASITEIVSETGLPQEFVQLVLESLEIPVVNGYIEESLPGVLVKAWLHGYDVVSLALSSGWSSFEELCCYLAESFGLRTKRNLRFKNLGRRFEVDLIAASDNLVLVVDCKRWRRAPPSSLKKAAKAHLERCLALADKMKSGADIGIRLGKQAKLYPLIVNLYDVGPLVEEGVLILGLKEFKEILQSLDPLLLEEMGAKSITVTTPHL</sequence>
<dbReference type="OrthoDB" id="31536at2157"/>
<dbReference type="EnsemblBacteria" id="ABL77891">
    <property type="protein sequence ID" value="ABL77891"/>
    <property type="gene ID" value="Tpen_0482"/>
</dbReference>
<dbReference type="EMBL" id="CP000505">
    <property type="protein sequence ID" value="ABL77891.1"/>
    <property type="molecule type" value="Genomic_DNA"/>
</dbReference>
<dbReference type="GeneID" id="4601877"/>
<evidence type="ECO:0000313" key="2">
    <source>
        <dbReference type="Proteomes" id="UP000000641"/>
    </source>
</evidence>
<dbReference type="STRING" id="368408.Tpen_0482"/>
<reference evidence="2" key="1">
    <citation type="journal article" date="2008" name="J. Bacteriol.">
        <title>Genome sequence of Thermofilum pendens reveals an exceptional loss of biosynthetic pathways without genome reduction.</title>
        <authorList>
            <person name="Anderson I."/>
            <person name="Rodriguez J."/>
            <person name="Susanti D."/>
            <person name="Porat I."/>
            <person name="Reich C."/>
            <person name="Ulrich L.E."/>
            <person name="Elkins J.G."/>
            <person name="Mavromatis K."/>
            <person name="Lykidis A."/>
            <person name="Kim E."/>
            <person name="Thompson L.S."/>
            <person name="Nolan M."/>
            <person name="Land M."/>
            <person name="Copeland A."/>
            <person name="Lapidus A."/>
            <person name="Lucas S."/>
            <person name="Detter C."/>
            <person name="Zhulin I.B."/>
            <person name="Olsen G.J."/>
            <person name="Whitman W."/>
            <person name="Mukhopadhyay B."/>
            <person name="Bristow J."/>
            <person name="Kyrpides N."/>
        </authorList>
    </citation>
    <scope>NUCLEOTIDE SEQUENCE [LARGE SCALE GENOMIC DNA]</scope>
    <source>
        <strain evidence="2">DSM 2475 / Hrk 5</strain>
    </source>
</reference>
<dbReference type="InterPro" id="IPR011335">
    <property type="entry name" value="Restrct_endonuc-II-like"/>
</dbReference>
<evidence type="ECO:0008006" key="3">
    <source>
        <dbReference type="Google" id="ProtNLM"/>
    </source>
</evidence>
<dbReference type="RefSeq" id="WP_011752156.1">
    <property type="nucleotide sequence ID" value="NC_008698.1"/>
</dbReference>
<dbReference type="SUPFAM" id="SSF52980">
    <property type="entry name" value="Restriction endonuclease-like"/>
    <property type="match status" value="1"/>
</dbReference>
<organism evidence="1 2">
    <name type="scientific">Thermofilum pendens (strain DSM 2475 / Hrk 5)</name>
    <dbReference type="NCBI Taxonomy" id="368408"/>
    <lineage>
        <taxon>Archaea</taxon>
        <taxon>Thermoproteota</taxon>
        <taxon>Thermoprotei</taxon>
        <taxon>Thermofilales</taxon>
        <taxon>Thermofilaceae</taxon>
        <taxon>Thermofilum</taxon>
    </lineage>
</organism>
<proteinExistence type="predicted"/>
<protein>
    <recommendedName>
        <fullName evidence="3">Restriction endonuclease type IV Mrr domain-containing protein</fullName>
    </recommendedName>
</protein>
<keyword evidence="2" id="KW-1185">Reference proteome</keyword>
<dbReference type="AlphaFoldDB" id="A1RXG1"/>
<accession>A1RXG1</accession>
<dbReference type="Proteomes" id="UP000000641">
    <property type="component" value="Chromosome"/>
</dbReference>
<evidence type="ECO:0000313" key="1">
    <source>
        <dbReference type="EMBL" id="ABL77891.1"/>
    </source>
</evidence>
<dbReference type="KEGG" id="tpe:Tpen_0482"/>
<gene>
    <name evidence="1" type="ordered locus">Tpen_0482</name>
</gene>
<dbReference type="HOGENOM" id="CLU_1207669_0_0_2"/>
<name>A1RXG1_THEPD</name>
<dbReference type="eggNOG" id="arCOG03727">
    <property type="taxonomic scope" value="Archaea"/>
</dbReference>